<dbReference type="OrthoDB" id="5581181at2759"/>
<dbReference type="PANTHER" id="PTHR45957:SF1">
    <property type="entry name" value="ANAPHASE-PROMOTING COMPLEX SUBUNIT 2"/>
    <property type="match status" value="1"/>
</dbReference>
<dbReference type="GO" id="GO:0006511">
    <property type="term" value="P:ubiquitin-dependent protein catabolic process"/>
    <property type="evidence" value="ECO:0007669"/>
    <property type="project" value="InterPro"/>
</dbReference>
<dbReference type="GO" id="GO:0051301">
    <property type="term" value="P:cell division"/>
    <property type="evidence" value="ECO:0007669"/>
    <property type="project" value="UniProtKB-KW"/>
</dbReference>
<dbReference type="Gene3D" id="3.30.230.130">
    <property type="entry name" value="Cullin, Chain C, Domain 2"/>
    <property type="match status" value="1"/>
</dbReference>
<dbReference type="GO" id="GO:0016874">
    <property type="term" value="F:ligase activity"/>
    <property type="evidence" value="ECO:0007669"/>
    <property type="project" value="UniProtKB-KW"/>
</dbReference>
<evidence type="ECO:0000256" key="1">
    <source>
        <dbReference type="ARBA" id="ARBA00016068"/>
    </source>
</evidence>
<evidence type="ECO:0000256" key="6">
    <source>
        <dbReference type="PROSITE-ProRule" id="PRU00330"/>
    </source>
</evidence>
<dbReference type="Proteomes" id="UP000305948">
    <property type="component" value="Unassembled WGS sequence"/>
</dbReference>
<dbReference type="Pfam" id="PF08672">
    <property type="entry name" value="ANAPC2"/>
    <property type="match status" value="1"/>
</dbReference>
<proteinExistence type="inferred from homology"/>
<evidence type="ECO:0000256" key="3">
    <source>
        <dbReference type="ARBA" id="ARBA00022776"/>
    </source>
</evidence>
<dbReference type="STRING" id="5364.A0A5C3N4W3"/>
<comment type="similarity">
    <text evidence="6">Belongs to the cullin family.</text>
</comment>
<dbReference type="SUPFAM" id="SSF46785">
    <property type="entry name" value="Winged helix' DNA-binding domain"/>
    <property type="match status" value="1"/>
</dbReference>
<dbReference type="GO" id="GO:0007091">
    <property type="term" value="P:metaphase/anaphase transition of mitotic cell cycle"/>
    <property type="evidence" value="ECO:0007669"/>
    <property type="project" value="TreeGrafter"/>
</dbReference>
<evidence type="ECO:0000313" key="9">
    <source>
        <dbReference type="Proteomes" id="UP000305948"/>
    </source>
</evidence>
<dbReference type="GO" id="GO:0070979">
    <property type="term" value="P:protein K11-linked ubiquitination"/>
    <property type="evidence" value="ECO:0007669"/>
    <property type="project" value="TreeGrafter"/>
</dbReference>
<sequence length="766" mass="87516">MTTTATPAVLAFVEDKWQEAFSNLNHHQPGISGLMTLSKAWKIAADFLRPRPLSQPRPKYNPVEVKMAFDVLGQTRLLYTVLENFLDDMHQQEYLIKHEVEEYMSKYEETDDPRIIAQLVNRLVEWFNAWHPLAEYDSSSVPDLWLADSQDDAPKSLGHVVTDHFTVAFHTHIYSILPPSFSRGFKVLVASTLPISDDMSDNVKLDQSAWESFFALGLVERYESLIASVCYEHIEGYIRKTCEGKWSEKMLTGMREWMTKKMVPWMCLPYARGAKNSEEAGKMMSGVGSRFDYHVCKVLCDLRTSEIFDMIVDFPDSKPALEDLKECLHRVDQRSNLVSTLRKANKKRLLHPGADTKDILTQYVSIIKCLRVVDPPGVLLYKVADPIRRYLRDRPDTIRCIVADLVGDGENGTSLVDDNDPLVPLVSRDVEDYTDVTWEPEPLDAGPDFRANKPGDIVSTLVSIYESKDLFVKELQVLLAQRLLNVTDGNYEKERRNIEILKVRFGEAALQVCEVMLRDMTDSRRIDQHVQSQKPSLLHPIIISRHFWPTLQTGTFTLPSRLRAVQEEYAREYTAFKPDKKLVWLSHMGTVKIEVELQDRTLEVDVPPVSAAIVELFSERDRWSVDELIAQMGRIDRPSVSKGLLVLVDLGILKEEETDNYRLLEIAEEPSSEPGAVPASRSAISMDELPGAQTAQQQQAEQVRMYWKFIEGMLTNLGLLPLDRIQTMLKFAPGYDRSIEQLGMYMEAARREGLVVAKDGMWRLNR</sequence>
<evidence type="ECO:0000256" key="2">
    <source>
        <dbReference type="ARBA" id="ARBA00022618"/>
    </source>
</evidence>
<dbReference type="InterPro" id="IPR044554">
    <property type="entry name" value="ANAPC2"/>
</dbReference>
<evidence type="ECO:0000256" key="4">
    <source>
        <dbReference type="ARBA" id="ARBA00022786"/>
    </source>
</evidence>
<protein>
    <recommendedName>
        <fullName evidence="1">Anaphase-promoting complex subunit 2</fullName>
    </recommendedName>
</protein>
<evidence type="ECO:0000259" key="7">
    <source>
        <dbReference type="PROSITE" id="PS50069"/>
    </source>
</evidence>
<dbReference type="SMART" id="SM01013">
    <property type="entry name" value="APC2"/>
    <property type="match status" value="1"/>
</dbReference>
<dbReference type="GO" id="GO:0005680">
    <property type="term" value="C:anaphase-promoting complex"/>
    <property type="evidence" value="ECO:0007669"/>
    <property type="project" value="TreeGrafter"/>
</dbReference>
<dbReference type="PANTHER" id="PTHR45957">
    <property type="entry name" value="ANAPHASE-PROMOTING COMPLEX SUBUNIT 2"/>
    <property type="match status" value="1"/>
</dbReference>
<keyword evidence="4" id="KW-0833">Ubl conjugation pathway</keyword>
<evidence type="ECO:0000313" key="8">
    <source>
        <dbReference type="EMBL" id="TFK52323.1"/>
    </source>
</evidence>
<dbReference type="InterPro" id="IPR059120">
    <property type="entry name" value="Cullin-like_AB"/>
</dbReference>
<keyword evidence="9" id="KW-1185">Reference proteome</keyword>
<accession>A0A5C3N4W3</accession>
<dbReference type="PROSITE" id="PS50069">
    <property type="entry name" value="CULLIN_2"/>
    <property type="match status" value="1"/>
</dbReference>
<dbReference type="InterPro" id="IPR016158">
    <property type="entry name" value="Cullin_homology"/>
</dbReference>
<dbReference type="SUPFAM" id="SSF75632">
    <property type="entry name" value="Cullin homology domain"/>
    <property type="match status" value="1"/>
</dbReference>
<organism evidence="8 9">
    <name type="scientific">Heliocybe sulcata</name>
    <dbReference type="NCBI Taxonomy" id="5364"/>
    <lineage>
        <taxon>Eukaryota</taxon>
        <taxon>Fungi</taxon>
        <taxon>Dikarya</taxon>
        <taxon>Basidiomycota</taxon>
        <taxon>Agaricomycotina</taxon>
        <taxon>Agaricomycetes</taxon>
        <taxon>Gloeophyllales</taxon>
        <taxon>Gloeophyllaceae</taxon>
        <taxon>Heliocybe</taxon>
    </lineage>
</organism>
<dbReference type="InterPro" id="IPR036388">
    <property type="entry name" value="WH-like_DNA-bd_sf"/>
</dbReference>
<dbReference type="InterPro" id="IPR036317">
    <property type="entry name" value="Cullin_homology_sf"/>
</dbReference>
<name>A0A5C3N4W3_9AGAM</name>
<dbReference type="InterPro" id="IPR036390">
    <property type="entry name" value="WH_DNA-bd_sf"/>
</dbReference>
<dbReference type="SMART" id="SM00182">
    <property type="entry name" value="CULLIN"/>
    <property type="match status" value="1"/>
</dbReference>
<dbReference type="InterPro" id="IPR057975">
    <property type="entry name" value="TPR_ANAPC2"/>
</dbReference>
<dbReference type="Gene3D" id="1.10.10.10">
    <property type="entry name" value="Winged helix-like DNA-binding domain superfamily/Winged helix DNA-binding domain"/>
    <property type="match status" value="1"/>
</dbReference>
<keyword evidence="5" id="KW-0131">Cell cycle</keyword>
<keyword evidence="2" id="KW-0132">Cell division</keyword>
<evidence type="ECO:0000256" key="5">
    <source>
        <dbReference type="ARBA" id="ARBA00023306"/>
    </source>
</evidence>
<reference evidence="8 9" key="1">
    <citation type="journal article" date="2019" name="Nat. Ecol. Evol.">
        <title>Megaphylogeny resolves global patterns of mushroom evolution.</title>
        <authorList>
            <person name="Varga T."/>
            <person name="Krizsan K."/>
            <person name="Foldi C."/>
            <person name="Dima B."/>
            <person name="Sanchez-Garcia M."/>
            <person name="Sanchez-Ramirez S."/>
            <person name="Szollosi G.J."/>
            <person name="Szarkandi J.G."/>
            <person name="Papp V."/>
            <person name="Albert L."/>
            <person name="Andreopoulos W."/>
            <person name="Angelini C."/>
            <person name="Antonin V."/>
            <person name="Barry K.W."/>
            <person name="Bougher N.L."/>
            <person name="Buchanan P."/>
            <person name="Buyck B."/>
            <person name="Bense V."/>
            <person name="Catcheside P."/>
            <person name="Chovatia M."/>
            <person name="Cooper J."/>
            <person name="Damon W."/>
            <person name="Desjardin D."/>
            <person name="Finy P."/>
            <person name="Geml J."/>
            <person name="Haridas S."/>
            <person name="Hughes K."/>
            <person name="Justo A."/>
            <person name="Karasinski D."/>
            <person name="Kautmanova I."/>
            <person name="Kiss B."/>
            <person name="Kocsube S."/>
            <person name="Kotiranta H."/>
            <person name="LaButti K.M."/>
            <person name="Lechner B.E."/>
            <person name="Liimatainen K."/>
            <person name="Lipzen A."/>
            <person name="Lukacs Z."/>
            <person name="Mihaltcheva S."/>
            <person name="Morgado L.N."/>
            <person name="Niskanen T."/>
            <person name="Noordeloos M.E."/>
            <person name="Ohm R.A."/>
            <person name="Ortiz-Santana B."/>
            <person name="Ovrebo C."/>
            <person name="Racz N."/>
            <person name="Riley R."/>
            <person name="Savchenko A."/>
            <person name="Shiryaev A."/>
            <person name="Soop K."/>
            <person name="Spirin V."/>
            <person name="Szebenyi C."/>
            <person name="Tomsovsky M."/>
            <person name="Tulloss R.E."/>
            <person name="Uehling J."/>
            <person name="Grigoriev I.V."/>
            <person name="Vagvolgyi C."/>
            <person name="Papp T."/>
            <person name="Martin F.M."/>
            <person name="Miettinen O."/>
            <person name="Hibbett D.S."/>
            <person name="Nagy L.G."/>
        </authorList>
    </citation>
    <scope>NUCLEOTIDE SEQUENCE [LARGE SCALE GENOMIC DNA]</scope>
    <source>
        <strain evidence="8 9">OMC1185</strain>
    </source>
</reference>
<dbReference type="EMBL" id="ML213509">
    <property type="protein sequence ID" value="TFK52323.1"/>
    <property type="molecule type" value="Genomic_DNA"/>
</dbReference>
<dbReference type="GO" id="GO:0031625">
    <property type="term" value="F:ubiquitin protein ligase binding"/>
    <property type="evidence" value="ECO:0007669"/>
    <property type="project" value="InterPro"/>
</dbReference>
<dbReference type="InterPro" id="IPR014786">
    <property type="entry name" value="ANAPC2_C"/>
</dbReference>
<keyword evidence="3" id="KW-0498">Mitosis</keyword>
<dbReference type="AlphaFoldDB" id="A0A5C3N4W3"/>
<dbReference type="Pfam" id="PF26557">
    <property type="entry name" value="Cullin_AB"/>
    <property type="match status" value="1"/>
</dbReference>
<feature type="domain" description="Cullin family profile" evidence="7">
    <location>
        <begin position="425"/>
        <end position="633"/>
    </location>
</feature>
<gene>
    <name evidence="8" type="ORF">OE88DRAFT_1657521</name>
</gene>
<dbReference type="Pfam" id="PF25773">
    <property type="entry name" value="TPR_ANAPC2"/>
    <property type="match status" value="1"/>
</dbReference>
<dbReference type="Gene3D" id="1.20.1310.10">
    <property type="entry name" value="Cullin Repeats"/>
    <property type="match status" value="1"/>
</dbReference>
<keyword evidence="8" id="KW-0436">Ligase</keyword>